<dbReference type="InterPro" id="IPR017871">
    <property type="entry name" value="ABC_transporter-like_CS"/>
</dbReference>
<keyword evidence="11" id="KW-0472">Membrane</keyword>
<comment type="function">
    <text evidence="12">Part of the ABC transporter complex GsiABCD involved in glutathione import. Responsible for energy coupling to the transport system.</text>
</comment>
<dbReference type="Pfam" id="PF08352">
    <property type="entry name" value="oligo_HPY"/>
    <property type="match status" value="2"/>
</dbReference>
<dbReference type="InterPro" id="IPR027417">
    <property type="entry name" value="P-loop_NTPase"/>
</dbReference>
<keyword evidence="5" id="KW-0997">Cell inner membrane</keyword>
<gene>
    <name evidence="18" type="primary">yliA</name>
    <name evidence="18" type="ORF">SCA50_0916</name>
</gene>
<dbReference type="SMART" id="SM00382">
    <property type="entry name" value="AAA"/>
    <property type="match status" value="2"/>
</dbReference>
<dbReference type="GO" id="GO:0015833">
    <property type="term" value="P:peptide transport"/>
    <property type="evidence" value="ECO:0007669"/>
    <property type="project" value="InterPro"/>
</dbReference>
<dbReference type="InterPro" id="IPR013563">
    <property type="entry name" value="Oligopep_ABC_C"/>
</dbReference>
<keyword evidence="3" id="KW-0813">Transport</keyword>
<evidence type="ECO:0000256" key="16">
    <source>
        <dbReference type="ARBA" id="ARBA00047640"/>
    </source>
</evidence>
<evidence type="ECO:0000313" key="19">
    <source>
        <dbReference type="Proteomes" id="UP000003971"/>
    </source>
</evidence>
<dbReference type="InterPro" id="IPR003593">
    <property type="entry name" value="AAA+_ATPase"/>
</dbReference>
<evidence type="ECO:0000256" key="2">
    <source>
        <dbReference type="ARBA" id="ARBA00011469"/>
    </source>
</evidence>
<dbReference type="Pfam" id="PF00005">
    <property type="entry name" value="ABC_tran"/>
    <property type="match status" value="2"/>
</dbReference>
<dbReference type="EMBL" id="CM001062">
    <property type="protein sequence ID" value="EFZ05454.1"/>
    <property type="molecule type" value="Genomic_DNA"/>
</dbReference>
<comment type="similarity">
    <text evidence="13">Belongs to the ABC transporter superfamily. Glutathione importer (TC 3.A.1.5.11) family.</text>
</comment>
<evidence type="ECO:0000256" key="6">
    <source>
        <dbReference type="ARBA" id="ARBA00022737"/>
    </source>
</evidence>
<evidence type="ECO:0000256" key="8">
    <source>
        <dbReference type="ARBA" id="ARBA00022801"/>
    </source>
</evidence>
<keyword evidence="10" id="KW-1278">Translocase</keyword>
<evidence type="ECO:0000256" key="5">
    <source>
        <dbReference type="ARBA" id="ARBA00022519"/>
    </source>
</evidence>
<evidence type="ECO:0000256" key="15">
    <source>
        <dbReference type="ARBA" id="ARBA00041187"/>
    </source>
</evidence>
<dbReference type="GO" id="GO:0055085">
    <property type="term" value="P:transmembrane transport"/>
    <property type="evidence" value="ECO:0007669"/>
    <property type="project" value="UniProtKB-ARBA"/>
</dbReference>
<dbReference type="CDD" id="cd03257">
    <property type="entry name" value="ABC_NikE_OppD_transporters"/>
    <property type="match status" value="2"/>
</dbReference>
<dbReference type="NCBIfam" id="NF007613">
    <property type="entry name" value="PRK10261.1"/>
    <property type="match status" value="1"/>
</dbReference>
<dbReference type="Gene3D" id="3.40.50.300">
    <property type="entry name" value="P-loop containing nucleotide triphosphate hydrolases"/>
    <property type="match status" value="2"/>
</dbReference>
<protein>
    <recommendedName>
        <fullName evidence="15">Glutathione import ATP-binding protein GsiA</fullName>
        <ecNumber evidence="14">7.4.2.10</ecNumber>
    </recommendedName>
</protein>
<dbReference type="GO" id="GO:0005524">
    <property type="term" value="F:ATP binding"/>
    <property type="evidence" value="ECO:0007669"/>
    <property type="project" value="UniProtKB-KW"/>
</dbReference>
<keyword evidence="6" id="KW-0677">Repeat</keyword>
<evidence type="ECO:0000256" key="10">
    <source>
        <dbReference type="ARBA" id="ARBA00022967"/>
    </source>
</evidence>
<dbReference type="NCBIfam" id="NF008453">
    <property type="entry name" value="PRK11308.1"/>
    <property type="match status" value="2"/>
</dbReference>
<dbReference type="Proteomes" id="UP000003971">
    <property type="component" value="Chromosome"/>
</dbReference>
<evidence type="ECO:0000256" key="13">
    <source>
        <dbReference type="ARBA" id="ARBA00038416"/>
    </source>
</evidence>
<evidence type="ECO:0000256" key="4">
    <source>
        <dbReference type="ARBA" id="ARBA00022475"/>
    </source>
</evidence>
<feature type="domain" description="ABC transporter" evidence="17">
    <location>
        <begin position="358"/>
        <end position="597"/>
    </location>
</feature>
<dbReference type="PANTHER" id="PTHR43776:SF15">
    <property type="entry name" value="GLUTATHIONE IMPORT ATP-BINDING PROTEIN GSIA"/>
    <property type="match status" value="1"/>
</dbReference>
<keyword evidence="4" id="KW-1003">Cell membrane</keyword>
<sequence>MSRCRLTAKGCIAPGDMPGIRLPQEFTGNKEPQVPHSDELDSRDVLSVSGLNIAFHHEGQQVDAVRNVSLRLKRGETLAIVGESGSGKSVTALALMRLIEQSGANVRCGEMLLRRRNRQVIELSEQSDAQMRRVRGADIAMIFQEPMTSLNPVFTVGEQIAESIRLHQRASHEEALAEAKRMLDQVRIPESQAILSRYPHQLSGGMRQRVMIAMALSCRPAVLIADEPTTALDVTIQAQILQLIKVLQQEMSMGVIFITHDMGVVADIADRVLVMYQGEAVETGSVEQIFHAPTHPYTQTLLAAVPQLGAMRGHSLPRRFPLISADEPALYESQIEQDTVVEGEPILQVRGLVTRFPLRSGLFNRVTREVHAVENISFDLWPGETLSLVGESGSGKSTTGRALLRLVESRQGEIIFNGQRIDTLSAGKLQPLRRDIQCIFQDPYASLDPRQTVGYSIMEPLRIHGLGQGDAAAKRVAWLLERVGLRPEHAWRYPHEFSGGQRQRICIARALALNPKVIIADEAVSALDVSVRGQIINLLLDLQREMGIAYLFISHDMAVVERISHRVAVMYLGQIVEMGPRRAVFENPQHPYTRKLMAAVPVADPSRHRPRRVLLSDDIPSNIHKRGEETPAVSLQLVGPGHYVARPLQDNALSRL</sequence>
<comment type="catalytic activity">
    <reaction evidence="16">
        <text>glutathione(out) + ATP + H2O = glutathione(in) + ADP + phosphate + H(+)</text>
        <dbReference type="Rhea" id="RHEA:29791"/>
        <dbReference type="ChEBI" id="CHEBI:15377"/>
        <dbReference type="ChEBI" id="CHEBI:15378"/>
        <dbReference type="ChEBI" id="CHEBI:30616"/>
        <dbReference type="ChEBI" id="CHEBI:43474"/>
        <dbReference type="ChEBI" id="CHEBI:57925"/>
        <dbReference type="ChEBI" id="CHEBI:456216"/>
        <dbReference type="EC" id="7.4.2.10"/>
    </reaction>
</comment>
<dbReference type="AlphaFoldDB" id="A0AAJ8WIQ6"/>
<evidence type="ECO:0000313" key="18">
    <source>
        <dbReference type="EMBL" id="EFZ05454.1"/>
    </source>
</evidence>
<evidence type="ECO:0000256" key="12">
    <source>
        <dbReference type="ARBA" id="ARBA00037530"/>
    </source>
</evidence>
<proteinExistence type="inferred from homology"/>
<evidence type="ECO:0000256" key="9">
    <source>
        <dbReference type="ARBA" id="ARBA00022840"/>
    </source>
</evidence>
<evidence type="ECO:0000256" key="1">
    <source>
        <dbReference type="ARBA" id="ARBA00004417"/>
    </source>
</evidence>
<keyword evidence="7" id="KW-0547">Nucleotide-binding</keyword>
<keyword evidence="9 18" id="KW-0067">ATP-binding</keyword>
<dbReference type="GO" id="GO:0005886">
    <property type="term" value="C:plasma membrane"/>
    <property type="evidence" value="ECO:0007669"/>
    <property type="project" value="UniProtKB-SubCell"/>
</dbReference>
<reference evidence="18 19" key="1">
    <citation type="journal article" date="2011" name="J. Bacteriol.">
        <title>Genome sequences of Salmonella enterica serovar typhimurium, Choleraesuis, Dublin, and Gallinarum strains of well- defined virulence in food-producing animals.</title>
        <authorList>
            <person name="Richardson E.J."/>
            <person name="Limaye B."/>
            <person name="Inamdar H."/>
            <person name="Datta A."/>
            <person name="Manjari K.S."/>
            <person name="Pullinger G.D."/>
            <person name="Thomson N.R."/>
            <person name="Joshi R.R."/>
            <person name="Watson M."/>
            <person name="Stevens M.P."/>
        </authorList>
    </citation>
    <scope>NUCLEOTIDE SEQUENCE [LARGE SCALE GENOMIC DNA]</scope>
    <source>
        <strain evidence="18">A50</strain>
    </source>
</reference>
<keyword evidence="8" id="KW-0378">Hydrolase</keyword>
<dbReference type="EC" id="7.4.2.10" evidence="14"/>
<dbReference type="InterPro" id="IPR003439">
    <property type="entry name" value="ABC_transporter-like_ATP-bd"/>
</dbReference>
<dbReference type="GO" id="GO:0016887">
    <property type="term" value="F:ATP hydrolysis activity"/>
    <property type="evidence" value="ECO:0007669"/>
    <property type="project" value="InterPro"/>
</dbReference>
<dbReference type="InterPro" id="IPR050319">
    <property type="entry name" value="ABC_transp_ATP-bind"/>
</dbReference>
<dbReference type="PANTHER" id="PTHR43776">
    <property type="entry name" value="TRANSPORT ATP-BINDING PROTEIN"/>
    <property type="match status" value="1"/>
</dbReference>
<dbReference type="FunFam" id="3.40.50.300:FF:000016">
    <property type="entry name" value="Oligopeptide ABC transporter ATP-binding component"/>
    <property type="match status" value="2"/>
</dbReference>
<comment type="subunit">
    <text evidence="2">The complex is composed of two ATP-binding proteins (GsiA), two transmembrane proteins (GsiC and GsiD) and a solute-binding protein (GsiB).</text>
</comment>
<organism evidence="18 19">
    <name type="scientific">Salmonella enterica subsp. enterica serovar Choleraesuis str. SCSA50</name>
    <dbReference type="NCBI Taxonomy" id="904139"/>
    <lineage>
        <taxon>Bacteria</taxon>
        <taxon>Pseudomonadati</taxon>
        <taxon>Pseudomonadota</taxon>
        <taxon>Gammaproteobacteria</taxon>
        <taxon>Enterobacterales</taxon>
        <taxon>Enterobacteriaceae</taxon>
        <taxon>Salmonella</taxon>
    </lineage>
</organism>
<dbReference type="NCBIfam" id="NF007739">
    <property type="entry name" value="PRK10419.1"/>
    <property type="match status" value="2"/>
</dbReference>
<evidence type="ECO:0000256" key="7">
    <source>
        <dbReference type="ARBA" id="ARBA00022741"/>
    </source>
</evidence>
<evidence type="ECO:0000256" key="11">
    <source>
        <dbReference type="ARBA" id="ARBA00023136"/>
    </source>
</evidence>
<comment type="subcellular location">
    <subcellularLocation>
        <location evidence="1">Cell inner membrane</location>
        <topology evidence="1">Peripheral membrane protein</topology>
    </subcellularLocation>
</comment>
<feature type="domain" description="ABC transporter" evidence="17">
    <location>
        <begin position="48"/>
        <end position="302"/>
    </location>
</feature>
<dbReference type="SUPFAM" id="SSF52540">
    <property type="entry name" value="P-loop containing nucleoside triphosphate hydrolases"/>
    <property type="match status" value="2"/>
</dbReference>
<dbReference type="PROSITE" id="PS50893">
    <property type="entry name" value="ABC_TRANSPORTER_2"/>
    <property type="match status" value="2"/>
</dbReference>
<evidence type="ECO:0000256" key="14">
    <source>
        <dbReference type="ARBA" id="ARBA00039050"/>
    </source>
</evidence>
<name>A0AAJ8WIQ6_SALET</name>
<dbReference type="PROSITE" id="PS00211">
    <property type="entry name" value="ABC_TRANSPORTER_1"/>
    <property type="match status" value="2"/>
</dbReference>
<evidence type="ECO:0000256" key="3">
    <source>
        <dbReference type="ARBA" id="ARBA00022448"/>
    </source>
</evidence>
<evidence type="ECO:0000259" key="17">
    <source>
        <dbReference type="PROSITE" id="PS50893"/>
    </source>
</evidence>
<accession>A0AAJ8WIQ6</accession>